<evidence type="ECO:0000256" key="1">
    <source>
        <dbReference type="SAM" id="Phobius"/>
    </source>
</evidence>
<keyword evidence="3" id="KW-1185">Reference proteome</keyword>
<evidence type="ECO:0000313" key="3">
    <source>
        <dbReference type="Proteomes" id="UP000271162"/>
    </source>
</evidence>
<gene>
    <name evidence="2" type="ORF">NBR_LOCUS9696</name>
</gene>
<reference evidence="2 3" key="2">
    <citation type="submission" date="2018-11" db="EMBL/GenBank/DDBJ databases">
        <authorList>
            <consortium name="Pathogen Informatics"/>
        </authorList>
    </citation>
    <scope>NUCLEOTIDE SEQUENCE [LARGE SCALE GENOMIC DNA]</scope>
</reference>
<dbReference type="AlphaFoldDB" id="A0A0N4Y207"/>
<accession>A0A0N4Y207</accession>
<sequence length="152" mass="16370">MKKRSLTSLRYFKVLFTAVVVGLLEGLVVAVDNRVVELLELAELNVDVLRTVVVVETVEESVVDGVVAVETGEVVVLFVMKVVFKVIGEELVDAGDVTELGVSDVVDVVERAVVVVFGNVLIVVVRSVVISVVVVVGGILDIISKSRFHSIR</sequence>
<dbReference type="Proteomes" id="UP000271162">
    <property type="component" value="Unassembled WGS sequence"/>
</dbReference>
<dbReference type="WBParaSite" id="NBR_0000969501-mRNA-1">
    <property type="protein sequence ID" value="NBR_0000969501-mRNA-1"/>
    <property type="gene ID" value="NBR_0000969501"/>
</dbReference>
<protein>
    <submittedName>
        <fullName evidence="2 4">Uncharacterized protein</fullName>
    </submittedName>
</protein>
<name>A0A0N4Y207_NIPBR</name>
<feature type="transmembrane region" description="Helical" evidence="1">
    <location>
        <begin position="112"/>
        <end position="143"/>
    </location>
</feature>
<evidence type="ECO:0000313" key="4">
    <source>
        <dbReference type="WBParaSite" id="NBR_0000969501-mRNA-1"/>
    </source>
</evidence>
<keyword evidence="1" id="KW-1133">Transmembrane helix</keyword>
<evidence type="ECO:0000313" key="2">
    <source>
        <dbReference type="EMBL" id="VDL73285.1"/>
    </source>
</evidence>
<dbReference type="EMBL" id="UYSL01020180">
    <property type="protein sequence ID" value="VDL73285.1"/>
    <property type="molecule type" value="Genomic_DNA"/>
</dbReference>
<keyword evidence="1" id="KW-0812">Transmembrane</keyword>
<organism evidence="4">
    <name type="scientific">Nippostrongylus brasiliensis</name>
    <name type="common">Rat hookworm</name>
    <dbReference type="NCBI Taxonomy" id="27835"/>
    <lineage>
        <taxon>Eukaryota</taxon>
        <taxon>Metazoa</taxon>
        <taxon>Ecdysozoa</taxon>
        <taxon>Nematoda</taxon>
        <taxon>Chromadorea</taxon>
        <taxon>Rhabditida</taxon>
        <taxon>Rhabditina</taxon>
        <taxon>Rhabditomorpha</taxon>
        <taxon>Strongyloidea</taxon>
        <taxon>Heligmosomidae</taxon>
        <taxon>Nippostrongylus</taxon>
    </lineage>
</organism>
<keyword evidence="1" id="KW-0472">Membrane</keyword>
<proteinExistence type="predicted"/>
<reference evidence="4" key="1">
    <citation type="submission" date="2017-02" db="UniProtKB">
        <authorList>
            <consortium name="WormBaseParasite"/>
        </authorList>
    </citation>
    <scope>IDENTIFICATION</scope>
</reference>